<name>A0ABQ6I7P0_9MICO</name>
<proteinExistence type="predicted"/>
<dbReference type="RefSeq" id="WP_284294872.1">
    <property type="nucleotide sequence ID" value="NZ_BSUK01000001.1"/>
</dbReference>
<gene>
    <name evidence="1" type="ORF">GCM10025864_44110</name>
    <name evidence="2" type="ORF">GCM10025864_44730</name>
</gene>
<evidence type="ECO:0000313" key="3">
    <source>
        <dbReference type="Proteomes" id="UP001157091"/>
    </source>
</evidence>
<evidence type="ECO:0000313" key="1">
    <source>
        <dbReference type="EMBL" id="GMA26652.1"/>
    </source>
</evidence>
<reference evidence="1" key="1">
    <citation type="journal article" date="2014" name="Int. J. Syst. Evol. Microbiol.">
        <title>Complete genome of a new Firmicutes species belonging to the dominant human colonic microbiota ('Ruminococcus bicirculans') reveals two chromosomes and a selective capacity to utilize plant glucans.</title>
        <authorList>
            <consortium name="NISC Comparative Sequencing Program"/>
            <person name="Wegmann U."/>
            <person name="Louis P."/>
            <person name="Goesmann A."/>
            <person name="Henrissat B."/>
            <person name="Duncan S.H."/>
            <person name="Flint H.J."/>
        </authorList>
    </citation>
    <scope>NUCLEOTIDE SEQUENCE</scope>
    <source>
        <strain evidence="1">NBRC 106348</strain>
    </source>
</reference>
<accession>A0ABQ6I7P0</accession>
<reference evidence="1" key="3">
    <citation type="submission" date="2023-02" db="EMBL/GenBank/DDBJ databases">
        <authorList>
            <person name="Sun Q."/>
            <person name="Mori K."/>
        </authorList>
    </citation>
    <scope>NUCLEOTIDE SEQUENCE</scope>
    <source>
        <strain evidence="1">NBRC 106348</strain>
    </source>
</reference>
<dbReference type="Proteomes" id="UP001157091">
    <property type="component" value="Unassembled WGS sequence"/>
</dbReference>
<evidence type="ECO:0000313" key="2">
    <source>
        <dbReference type="EMBL" id="GMA26714.1"/>
    </source>
</evidence>
<dbReference type="EMBL" id="BSUK01000001">
    <property type="protein sequence ID" value="GMA26714.1"/>
    <property type="molecule type" value="Genomic_DNA"/>
</dbReference>
<comment type="caution">
    <text evidence="1">The sequence shown here is derived from an EMBL/GenBank/DDBJ whole genome shotgun (WGS) entry which is preliminary data.</text>
</comment>
<sequence>MFGARVFEFWVTRGPSKRTRLDLGEPWGSASASAEDLLVACGESLMTRGLVSGVPDLRRPAEWEEDPHPPRETPQLRCDDVRAVGPGQTLYKLKHGYHGEFDEALGRDGAVDISQRAPVHEYRALLFVPESGPEGRLVVETIARTCPITMLVRWLGYEGFRLDADRWLRPKVNQVADRRRIMELIRNAEKVTAELRQYRPSEPGRRRSVATKLTHHVDADYEREGLLREALRWAEGGGDSEYVVRIESIAGYSPEALDETGLRFDDAALVVENDEGRKTIRPDSIRALFTYEFSADLPLDDDSWIASARSLLSGTLSEGTDITI</sequence>
<dbReference type="EMBL" id="BSUK01000001">
    <property type="protein sequence ID" value="GMA26652.1"/>
    <property type="molecule type" value="Genomic_DNA"/>
</dbReference>
<organism evidence="1 3">
    <name type="scientific">Luteimicrobium album</name>
    <dbReference type="NCBI Taxonomy" id="1054550"/>
    <lineage>
        <taxon>Bacteria</taxon>
        <taxon>Bacillati</taxon>
        <taxon>Actinomycetota</taxon>
        <taxon>Actinomycetes</taxon>
        <taxon>Micrococcales</taxon>
        <taxon>Luteimicrobium</taxon>
    </lineage>
</organism>
<reference evidence="3" key="2">
    <citation type="journal article" date="2019" name="Int. J. Syst. Evol. Microbiol.">
        <title>The Global Catalogue of Microorganisms (GCM) 10K type strain sequencing project: providing services to taxonomists for standard genome sequencing and annotation.</title>
        <authorList>
            <consortium name="The Broad Institute Genomics Platform"/>
            <consortium name="The Broad Institute Genome Sequencing Center for Infectious Disease"/>
            <person name="Wu L."/>
            <person name="Ma J."/>
        </authorList>
    </citation>
    <scope>NUCLEOTIDE SEQUENCE [LARGE SCALE GENOMIC DNA]</scope>
    <source>
        <strain evidence="3">NBRC 106348</strain>
    </source>
</reference>
<keyword evidence="3" id="KW-1185">Reference proteome</keyword>
<protein>
    <submittedName>
        <fullName evidence="1">Uncharacterized protein</fullName>
    </submittedName>
</protein>